<gene>
    <name evidence="1" type="ORF">BWY43_00166</name>
</gene>
<organism evidence="1">
    <name type="scientific">candidate division WS2 bacterium ADurb.Bin280</name>
    <dbReference type="NCBI Taxonomy" id="1852829"/>
    <lineage>
        <taxon>Bacteria</taxon>
        <taxon>candidate division WS2</taxon>
    </lineage>
</organism>
<comment type="caution">
    <text evidence="1">The sequence shown here is derived from an EMBL/GenBank/DDBJ whole genome shotgun (WGS) entry which is preliminary data.</text>
</comment>
<evidence type="ECO:0000313" key="1">
    <source>
        <dbReference type="EMBL" id="OQA53145.1"/>
    </source>
</evidence>
<dbReference type="Pfam" id="PF05258">
    <property type="entry name" value="DciA"/>
    <property type="match status" value="1"/>
</dbReference>
<accession>A0A1V5SF98</accession>
<evidence type="ECO:0008006" key="2">
    <source>
        <dbReference type="Google" id="ProtNLM"/>
    </source>
</evidence>
<reference evidence="1" key="1">
    <citation type="submission" date="2017-02" db="EMBL/GenBank/DDBJ databases">
        <title>Delving into the versatile metabolic prowess of the omnipresent phylum Bacteroidetes.</title>
        <authorList>
            <person name="Nobu M.K."/>
            <person name="Mei R."/>
            <person name="Narihiro T."/>
            <person name="Kuroda K."/>
            <person name="Liu W.-T."/>
        </authorList>
    </citation>
    <scope>NUCLEOTIDE SEQUENCE</scope>
    <source>
        <strain evidence="1">ADurb.Bin280</strain>
    </source>
</reference>
<name>A0A1V5SF98_9BACT</name>
<proteinExistence type="predicted"/>
<dbReference type="EMBL" id="MWBO01000009">
    <property type="protein sequence ID" value="OQA53145.1"/>
    <property type="molecule type" value="Genomic_DNA"/>
</dbReference>
<protein>
    <recommendedName>
        <fullName evidence="2">DUF721 domain-containing protein</fullName>
    </recommendedName>
</protein>
<sequence length="92" mass="10029">MGDEKVSQILKRRLLSKGLFRQAHSARVCAISDEVGGGEFVSVSYKNGVLKIKSKSGASAYLLKVKQQELIHKINDTLGSQVVKRVVICLGD</sequence>
<dbReference type="InterPro" id="IPR007922">
    <property type="entry name" value="DciA-like"/>
</dbReference>
<dbReference type="Proteomes" id="UP000485367">
    <property type="component" value="Unassembled WGS sequence"/>
</dbReference>
<dbReference type="AlphaFoldDB" id="A0A1V5SF98"/>